<dbReference type="RefSeq" id="WP_165604083.1">
    <property type="nucleotide sequence ID" value="NZ_FMBM01000003.1"/>
</dbReference>
<name>A0ABY0KDB6_9HYPH</name>
<feature type="non-terminal residue" evidence="2">
    <location>
        <position position="1"/>
    </location>
</feature>
<dbReference type="InterPro" id="IPR006680">
    <property type="entry name" value="Amidohydro-rel"/>
</dbReference>
<dbReference type="EMBL" id="FMBM01000003">
    <property type="protein sequence ID" value="SCC82486.1"/>
    <property type="molecule type" value="Genomic_DNA"/>
</dbReference>
<keyword evidence="3" id="KW-1185">Reference proteome</keyword>
<sequence length="60" mass="6369">LARQSDDLPAGIATVTRNAARAAGLTDRGALEPGLRADIIRFREVNGTPVVTWVKGKRVA</sequence>
<dbReference type="Gene3D" id="3.20.20.140">
    <property type="entry name" value="Metal-dependent hydrolases"/>
    <property type="match status" value="1"/>
</dbReference>
<dbReference type="Proteomes" id="UP000182800">
    <property type="component" value="Unassembled WGS sequence"/>
</dbReference>
<dbReference type="SUPFAM" id="SSF51338">
    <property type="entry name" value="Composite domain of metallo-dependent hydrolases"/>
    <property type="match status" value="1"/>
</dbReference>
<evidence type="ECO:0000313" key="3">
    <source>
        <dbReference type="Proteomes" id="UP000182800"/>
    </source>
</evidence>
<comment type="caution">
    <text evidence="2">The sequence shown here is derived from an EMBL/GenBank/DDBJ whole genome shotgun (WGS) entry which is preliminary data.</text>
</comment>
<accession>A0ABY0KDB6</accession>
<organism evidence="2 3">
    <name type="scientific">Saliniramus fredricksonii</name>
    <dbReference type="NCBI Taxonomy" id="1653334"/>
    <lineage>
        <taxon>Bacteria</taxon>
        <taxon>Pseudomonadati</taxon>
        <taxon>Pseudomonadota</taxon>
        <taxon>Alphaproteobacteria</taxon>
        <taxon>Hyphomicrobiales</taxon>
        <taxon>Salinarimonadaceae</taxon>
        <taxon>Saliniramus</taxon>
    </lineage>
</organism>
<gene>
    <name evidence="2" type="ORF">GA0071312_3482</name>
</gene>
<reference evidence="2 3" key="1">
    <citation type="submission" date="2016-08" db="EMBL/GenBank/DDBJ databases">
        <authorList>
            <person name="Varghese N."/>
            <person name="Submissions Spin"/>
        </authorList>
    </citation>
    <scope>NUCLEOTIDE SEQUENCE [LARGE SCALE GENOMIC DNA]</scope>
    <source>
        <strain evidence="2 3">HL-109</strain>
    </source>
</reference>
<dbReference type="InterPro" id="IPR011059">
    <property type="entry name" value="Metal-dep_hydrolase_composite"/>
</dbReference>
<feature type="domain" description="Amidohydrolase-related" evidence="1">
    <location>
        <begin position="12"/>
        <end position="59"/>
    </location>
</feature>
<evidence type="ECO:0000313" key="2">
    <source>
        <dbReference type="EMBL" id="SCC82486.1"/>
    </source>
</evidence>
<protein>
    <submittedName>
        <fullName evidence="2">Amidohydrolase family protein</fullName>
    </submittedName>
</protein>
<evidence type="ECO:0000259" key="1">
    <source>
        <dbReference type="Pfam" id="PF01979"/>
    </source>
</evidence>
<dbReference type="Pfam" id="PF01979">
    <property type="entry name" value="Amidohydro_1"/>
    <property type="match status" value="1"/>
</dbReference>
<proteinExistence type="predicted"/>